<dbReference type="STRING" id="1715989.NITINOP_2747"/>
<dbReference type="EMBL" id="LN885086">
    <property type="protein sequence ID" value="CUQ67719.1"/>
    <property type="molecule type" value="Genomic_DNA"/>
</dbReference>
<dbReference type="KEGG" id="nio:NITINOP_2747"/>
<dbReference type="SUPFAM" id="SSF53756">
    <property type="entry name" value="UDP-Glycosyltransferase/glycogen phosphorylase"/>
    <property type="match status" value="1"/>
</dbReference>
<dbReference type="GO" id="GO:0005992">
    <property type="term" value="P:trehalose biosynthetic process"/>
    <property type="evidence" value="ECO:0007669"/>
    <property type="project" value="InterPro"/>
</dbReference>
<dbReference type="PANTHER" id="PTHR10788">
    <property type="entry name" value="TREHALOSE-6-PHOSPHATE SYNTHASE"/>
    <property type="match status" value="1"/>
</dbReference>
<feature type="transmembrane region" description="Helical" evidence="2">
    <location>
        <begin position="160"/>
        <end position="184"/>
    </location>
</feature>
<dbReference type="GO" id="GO:0003825">
    <property type="term" value="F:alpha,alpha-trehalose-phosphate synthase (UDP-forming) activity"/>
    <property type="evidence" value="ECO:0007669"/>
    <property type="project" value="UniProtKB-EC"/>
</dbReference>
<dbReference type="AlphaFoldDB" id="A0A0S4KTN2"/>
<proteinExistence type="inferred from homology"/>
<dbReference type="Gene3D" id="3.40.50.2000">
    <property type="entry name" value="Glycogen Phosphorylase B"/>
    <property type="match status" value="2"/>
</dbReference>
<evidence type="ECO:0000313" key="4">
    <source>
        <dbReference type="Proteomes" id="UP000066284"/>
    </source>
</evidence>
<organism evidence="3 4">
    <name type="scientific">Candidatus Nitrospira inopinata</name>
    <dbReference type="NCBI Taxonomy" id="1715989"/>
    <lineage>
        <taxon>Bacteria</taxon>
        <taxon>Pseudomonadati</taxon>
        <taxon>Nitrospirota</taxon>
        <taxon>Nitrospiria</taxon>
        <taxon>Nitrospirales</taxon>
        <taxon>Nitrospiraceae</taxon>
        <taxon>Nitrospira</taxon>
    </lineage>
</organism>
<accession>A0A0S4KTN2</accession>
<sequence length="749" mass="84839">MRLSLRFLLPLMVVLAGIAYGVIPLVDNLTLKWFVRDIEIRAQLIAGTMEGPLTDLLTSESKAKLLAYFQRVIQDERLFAIGFCDPHNQLIYKTQTYPASMTCERAVALKSGPAAVVRLAQGPVHVAAVGIDHAGRSLGRLLLIHDMSWVERRSSATKWYLFYLFAGIGVMISLVTVVVAHLSWRGWVEGVRGMLRGEGLIGLIKDQRQTPELQPVAQDLRAMIHELQADKRMRDESQLSWKPATLKSILHDHLAGDEVLIVSNREPYIHTRYGERIGVQVPASGLVTALEPIMRACSGIWIAHGSGSADRLVVDERDHVRVPPEAPAYEIRRIWMTPEEEDGYYYGFSNEGLWPLCHLAHVRPIFRSSDWRLYKEINERFAAAIVEEAKTDNPVVLVQDYHLALVPKIVRDHLPNATIITFWHIPWPNPERYAICPWYREILEGLLGSSILGFHTRFHCSNFIDTVDRSLESRIDRDGATVSYGGKLTAVNHYPISIEWPSRVLSQAPPVETCRTHVRAMYGFPHGHRLGVGVERLDYTKGILERFLAVERLLELQPEWIGRFSFLQVAAPSRSKIDEYRQLEQQVQTSADRINRRFGRDGYRPIVLKIEHHEPEQITLYYRAADLCIVSSLHDGMNLVAKEFVAARDDEQGVLILSQFTGAAAELVEALIVNPYNIDQCAAAMHVALTMSGVEQRARMRSLRGIVQEFNVYRWAGRMLMDAARMRQRARLAREMGGRSIETTVGGQT</sequence>
<dbReference type="Pfam" id="PF00982">
    <property type="entry name" value="Glyco_transf_20"/>
    <property type="match status" value="1"/>
</dbReference>
<keyword evidence="3" id="KW-0808">Transferase</keyword>
<keyword evidence="3" id="KW-0328">Glycosyltransferase</keyword>
<dbReference type="OrthoDB" id="9815690at2"/>
<dbReference type="CDD" id="cd03788">
    <property type="entry name" value="GT20_TPS"/>
    <property type="match status" value="1"/>
</dbReference>
<evidence type="ECO:0000256" key="1">
    <source>
        <dbReference type="ARBA" id="ARBA00008799"/>
    </source>
</evidence>
<keyword evidence="2" id="KW-0472">Membrane</keyword>
<evidence type="ECO:0000256" key="2">
    <source>
        <dbReference type="SAM" id="Phobius"/>
    </source>
</evidence>
<dbReference type="Proteomes" id="UP000066284">
    <property type="component" value="Chromosome 1"/>
</dbReference>
<gene>
    <name evidence="3" type="primary">otsA</name>
    <name evidence="3" type="ORF">NITINOP_2747</name>
</gene>
<dbReference type="RefSeq" id="WP_062486506.1">
    <property type="nucleotide sequence ID" value="NZ_LN885086.1"/>
</dbReference>
<dbReference type="InterPro" id="IPR001830">
    <property type="entry name" value="Glyco_trans_20"/>
</dbReference>
<reference evidence="4" key="1">
    <citation type="submission" date="2015-09" db="EMBL/GenBank/DDBJ databases">
        <authorList>
            <person name="Daims H."/>
        </authorList>
    </citation>
    <scope>NUCLEOTIDE SEQUENCE [LARGE SCALE GENOMIC DNA]</scope>
</reference>
<feature type="transmembrane region" description="Helical" evidence="2">
    <location>
        <begin position="7"/>
        <end position="26"/>
    </location>
</feature>
<comment type="similarity">
    <text evidence="1">Belongs to the glycosyltransferase 20 family.</text>
</comment>
<evidence type="ECO:0000313" key="3">
    <source>
        <dbReference type="EMBL" id="CUQ67719.1"/>
    </source>
</evidence>
<protein>
    <submittedName>
        <fullName evidence="3">Alpha,alpha-trehalose-phosphate synthase (UDP-forming)</fullName>
        <ecNumber evidence="3">2.4.1.15</ecNumber>
    </submittedName>
</protein>
<keyword evidence="4" id="KW-1185">Reference proteome</keyword>
<keyword evidence="2" id="KW-1133">Transmembrane helix</keyword>
<dbReference type="EC" id="2.4.1.15" evidence="3"/>
<dbReference type="PANTHER" id="PTHR10788:SF106">
    <property type="entry name" value="BCDNA.GH08860"/>
    <property type="match status" value="1"/>
</dbReference>
<keyword evidence="2" id="KW-0812">Transmembrane</keyword>
<name>A0A0S4KTN2_9BACT</name>